<dbReference type="InterPro" id="IPR029052">
    <property type="entry name" value="Metallo-depent_PP-like"/>
</dbReference>
<name>A0A0P8W7V1_9CLOT</name>
<organism evidence="8 9">
    <name type="scientific">Oxobacter pfennigii</name>
    <dbReference type="NCBI Taxonomy" id="36849"/>
    <lineage>
        <taxon>Bacteria</taxon>
        <taxon>Bacillati</taxon>
        <taxon>Bacillota</taxon>
        <taxon>Clostridia</taxon>
        <taxon>Eubacteriales</taxon>
        <taxon>Clostridiaceae</taxon>
        <taxon>Oxobacter</taxon>
    </lineage>
</organism>
<dbReference type="Proteomes" id="UP000050326">
    <property type="component" value="Unassembled WGS sequence"/>
</dbReference>
<dbReference type="GO" id="GO:0046872">
    <property type="term" value="F:metal ion binding"/>
    <property type="evidence" value="ECO:0007669"/>
    <property type="project" value="UniProtKB-KW"/>
</dbReference>
<dbReference type="InterPro" id="IPR012365">
    <property type="entry name" value="Pesteras_lmo2642"/>
</dbReference>
<evidence type="ECO:0000256" key="1">
    <source>
        <dbReference type="ARBA" id="ARBA00022723"/>
    </source>
</evidence>
<dbReference type="EMBL" id="LKET01000029">
    <property type="protein sequence ID" value="KPU44747.1"/>
    <property type="molecule type" value="Genomic_DNA"/>
</dbReference>
<evidence type="ECO:0000313" key="9">
    <source>
        <dbReference type="Proteomes" id="UP000050326"/>
    </source>
</evidence>
<evidence type="ECO:0000259" key="7">
    <source>
        <dbReference type="Pfam" id="PF17839"/>
    </source>
</evidence>
<gene>
    <name evidence="8" type="primary">cpdA_2</name>
    <name evidence="8" type="ORF">OXPF_18330</name>
</gene>
<dbReference type="SUPFAM" id="SSF56300">
    <property type="entry name" value="Metallo-dependent phosphatases"/>
    <property type="match status" value="1"/>
</dbReference>
<keyword evidence="5" id="KW-0732">Signal</keyword>
<dbReference type="OrthoDB" id="2036332at2"/>
<dbReference type="RefSeq" id="WP_054874878.1">
    <property type="nucleotide sequence ID" value="NZ_LKET01000029.1"/>
</dbReference>
<dbReference type="InterPro" id="IPR050884">
    <property type="entry name" value="CNP_phosphodiesterase-III"/>
</dbReference>
<keyword evidence="3" id="KW-0408">Iron</keyword>
<accession>A0A0P8W7V1</accession>
<dbReference type="InterPro" id="IPR004843">
    <property type="entry name" value="Calcineurin-like_PHP"/>
</dbReference>
<dbReference type="GO" id="GO:0004114">
    <property type="term" value="F:3',5'-cyclic-nucleotide phosphodiesterase activity"/>
    <property type="evidence" value="ECO:0007669"/>
    <property type="project" value="UniProtKB-EC"/>
</dbReference>
<evidence type="ECO:0000256" key="5">
    <source>
        <dbReference type="SAM" id="SignalP"/>
    </source>
</evidence>
<keyword evidence="1" id="KW-0479">Metal-binding</keyword>
<protein>
    <submittedName>
        <fullName evidence="8">3',5'-cyclic adenosine monophosphate phosphodiesterase CpdA</fullName>
        <ecNumber evidence="8">3.1.4.17</ecNumber>
    </submittedName>
</protein>
<evidence type="ECO:0000313" key="8">
    <source>
        <dbReference type="EMBL" id="KPU44747.1"/>
    </source>
</evidence>
<feature type="domain" description="Calcineurin-like phosphoesterase" evidence="6">
    <location>
        <begin position="40"/>
        <end position="283"/>
    </location>
</feature>
<proteinExistence type="inferred from homology"/>
<dbReference type="PIRSF" id="PIRSF034890">
    <property type="entry name" value="Pesteras_lmo2642"/>
    <property type="match status" value="1"/>
</dbReference>
<feature type="signal peptide" evidence="5">
    <location>
        <begin position="1"/>
        <end position="19"/>
    </location>
</feature>
<feature type="domain" description="Cyclic nucleotide phosphodiesterase C-terminal" evidence="7">
    <location>
        <begin position="331"/>
        <end position="437"/>
    </location>
</feature>
<dbReference type="EC" id="3.1.4.17" evidence="8"/>
<dbReference type="PANTHER" id="PTHR42988">
    <property type="entry name" value="PHOSPHOHYDROLASE"/>
    <property type="match status" value="1"/>
</dbReference>
<feature type="chain" id="PRO_5039717906" evidence="5">
    <location>
        <begin position="20"/>
        <end position="448"/>
    </location>
</feature>
<keyword evidence="9" id="KW-1185">Reference proteome</keyword>
<dbReference type="Gene3D" id="3.60.21.10">
    <property type="match status" value="1"/>
</dbReference>
<comment type="caution">
    <text evidence="8">The sequence shown here is derived from an EMBL/GenBank/DDBJ whole genome shotgun (WGS) entry which is preliminary data.</text>
</comment>
<evidence type="ECO:0000259" key="6">
    <source>
        <dbReference type="Pfam" id="PF00149"/>
    </source>
</evidence>
<sequence>MNKRFFTLISILSIFFISACGSTSKDIDPVNKIQSGKDINFFVTTDIHYLSRSLRDDGKAFQKFYTTGAGKQLNYIDEIMDDFIYEIEREKPQVLIISGDLTTNGEKQSHIDLAGKLQKVEDMGTFVYVIPGNHDISNPWARSFKDDSQYLASTVSPDDFRKIYRNFGYGEAIMRDKDTLSYLAAPSDDLWLLMIDTNLYKNNSILGAPQTDGEISKDTYEWIKKCGAEASEKGAELIGVTHHSLLDHSEVIREGYTLNNNKEAIEVFKNLGININLSGHIHIQDISSYKENDYNLYDIATNALSVYPNQYGRIKYSPADSSYSYTTSKLDVEGWAREVKSNDQNLLNFSTYSKDFFGKLAYDMAYNSLSGDAQFSEEDKKSMSDVMEILNLRYFAGTEHLNSQDVVDSEGFKKWLGVPPSFHKSYILTIISDNDTDDNNLYIGPNNQ</sequence>
<dbReference type="PROSITE" id="PS51257">
    <property type="entry name" value="PROKAR_LIPOPROTEIN"/>
    <property type="match status" value="1"/>
</dbReference>
<dbReference type="Pfam" id="PF17839">
    <property type="entry name" value="CNP_C_terminal"/>
    <property type="match status" value="1"/>
</dbReference>
<comment type="similarity">
    <text evidence="4">Belongs to the cyclic nucleotide phosphodiesterase class-III family.</text>
</comment>
<reference evidence="8 9" key="1">
    <citation type="submission" date="2015-09" db="EMBL/GenBank/DDBJ databases">
        <title>Genome sequence of Oxobacter pfennigii DSM 3222.</title>
        <authorList>
            <person name="Poehlein A."/>
            <person name="Bengelsdorf F.R."/>
            <person name="Schiel-Bengelsdorf B."/>
            <person name="Duerre P."/>
            <person name="Daniel R."/>
        </authorList>
    </citation>
    <scope>NUCLEOTIDE SEQUENCE [LARGE SCALE GENOMIC DNA]</scope>
    <source>
        <strain evidence="8 9">DSM 3222</strain>
    </source>
</reference>
<dbReference type="PANTHER" id="PTHR42988:SF2">
    <property type="entry name" value="CYCLIC NUCLEOTIDE PHOSPHODIESTERASE CBUA0032-RELATED"/>
    <property type="match status" value="1"/>
</dbReference>
<dbReference type="Pfam" id="PF00149">
    <property type="entry name" value="Metallophos"/>
    <property type="match status" value="1"/>
</dbReference>
<dbReference type="Gene3D" id="1.10.246.180">
    <property type="match status" value="1"/>
</dbReference>
<keyword evidence="2 8" id="KW-0378">Hydrolase</keyword>
<evidence type="ECO:0000256" key="4">
    <source>
        <dbReference type="ARBA" id="ARBA00025742"/>
    </source>
</evidence>
<dbReference type="STRING" id="36849.OXPF_18330"/>
<dbReference type="InterPro" id="IPR040869">
    <property type="entry name" value="CNP_C"/>
</dbReference>
<evidence type="ECO:0000256" key="3">
    <source>
        <dbReference type="ARBA" id="ARBA00023004"/>
    </source>
</evidence>
<evidence type="ECO:0000256" key="2">
    <source>
        <dbReference type="ARBA" id="ARBA00022801"/>
    </source>
</evidence>
<dbReference type="AlphaFoldDB" id="A0A0P8W7V1"/>